<dbReference type="Gene3D" id="6.10.140.2220">
    <property type="match status" value="1"/>
</dbReference>
<evidence type="ECO:0000313" key="7">
    <source>
        <dbReference type="Proteomes" id="UP001362999"/>
    </source>
</evidence>
<evidence type="ECO:0000256" key="1">
    <source>
        <dbReference type="ARBA" id="ARBA00022723"/>
    </source>
</evidence>
<evidence type="ECO:0000256" key="3">
    <source>
        <dbReference type="ARBA" id="ARBA00022833"/>
    </source>
</evidence>
<gene>
    <name evidence="6" type="ORF">R3P38DRAFT_2560455</name>
</gene>
<keyword evidence="7" id="KW-1185">Reference proteome</keyword>
<evidence type="ECO:0000259" key="5">
    <source>
        <dbReference type="PROSITE" id="PS50865"/>
    </source>
</evidence>
<feature type="domain" description="MYND-type" evidence="5">
    <location>
        <begin position="419"/>
        <end position="461"/>
    </location>
</feature>
<evidence type="ECO:0000256" key="4">
    <source>
        <dbReference type="PROSITE-ProRule" id="PRU00134"/>
    </source>
</evidence>
<dbReference type="SUPFAM" id="SSF144232">
    <property type="entry name" value="HIT/MYND zinc finger-like"/>
    <property type="match status" value="1"/>
</dbReference>
<dbReference type="GO" id="GO:0008270">
    <property type="term" value="F:zinc ion binding"/>
    <property type="evidence" value="ECO:0007669"/>
    <property type="project" value="UniProtKB-KW"/>
</dbReference>
<dbReference type="EMBL" id="JAWWNJ010000087">
    <property type="protein sequence ID" value="KAK7000696.1"/>
    <property type="molecule type" value="Genomic_DNA"/>
</dbReference>
<sequence length="479" mass="53745">MPASRSVPTAPVIARELDRLTIPTQQKKLPSTFLQSFCVKERLKDLSVDRLPEINPSLDCACTKALTIAERTAVKLANDALSVFSRLAYLIEHDNPALRSMMLQMWDSGAWKWMLFLYNSGMDLNESISNDSESERIPLTRQVVTVAIVDALVGCSDSDTLGKRLIRVPDIVALTARLWVEDLPIPGRVSMVHKELTFAVYHIMSDSQDDTALSSLMDAVDGGADTIISAASNHLRRLGASTPLVLKDLNSQLQFMQFITKKPALRDAMHRGDTLSIALSVIAALTKNSVKIPTAHEMVVSCMDSILLPHLLSGADVKPLIQSINDGLLRTIYDARVAFDRYEECCGALEEVLIQIVGPSLVFRSVLHAVERSENKTNFFASYRSGKSEFGEWETLHEVYQQMVRFKHSLDEHPEPCGFMDCQTNEVDMVIKLQRCAKCQYEKYCSQECQKQDWPRHKLYCRREDAGGTSRPFCTAKMH</sequence>
<name>A0AAW0A3E8_9AGAR</name>
<dbReference type="InterPro" id="IPR002893">
    <property type="entry name" value="Znf_MYND"/>
</dbReference>
<dbReference type="AlphaFoldDB" id="A0AAW0A3E8"/>
<keyword evidence="2 4" id="KW-0863">Zinc-finger</keyword>
<keyword evidence="1" id="KW-0479">Metal-binding</keyword>
<evidence type="ECO:0000256" key="2">
    <source>
        <dbReference type="ARBA" id="ARBA00022771"/>
    </source>
</evidence>
<dbReference type="Proteomes" id="UP001362999">
    <property type="component" value="Unassembled WGS sequence"/>
</dbReference>
<dbReference type="Pfam" id="PF01753">
    <property type="entry name" value="zf-MYND"/>
    <property type="match status" value="1"/>
</dbReference>
<accession>A0AAW0A3E8</accession>
<dbReference type="PROSITE" id="PS50865">
    <property type="entry name" value="ZF_MYND_2"/>
    <property type="match status" value="1"/>
</dbReference>
<evidence type="ECO:0000313" key="6">
    <source>
        <dbReference type="EMBL" id="KAK7000696.1"/>
    </source>
</evidence>
<comment type="caution">
    <text evidence="6">The sequence shown here is derived from an EMBL/GenBank/DDBJ whole genome shotgun (WGS) entry which is preliminary data.</text>
</comment>
<keyword evidence="3" id="KW-0862">Zinc</keyword>
<proteinExistence type="predicted"/>
<reference evidence="6 7" key="1">
    <citation type="journal article" date="2024" name="J Genomics">
        <title>Draft genome sequencing and assembly of Favolaschia claudopus CIRM-BRFM 2984 isolated from oak limbs.</title>
        <authorList>
            <person name="Navarro D."/>
            <person name="Drula E."/>
            <person name="Chaduli D."/>
            <person name="Cazenave R."/>
            <person name="Ahrendt S."/>
            <person name="Wang J."/>
            <person name="Lipzen A."/>
            <person name="Daum C."/>
            <person name="Barry K."/>
            <person name="Grigoriev I.V."/>
            <person name="Favel A."/>
            <person name="Rosso M.N."/>
            <person name="Martin F."/>
        </authorList>
    </citation>
    <scope>NUCLEOTIDE SEQUENCE [LARGE SCALE GENOMIC DNA]</scope>
    <source>
        <strain evidence="6 7">CIRM-BRFM 2984</strain>
    </source>
</reference>
<organism evidence="6 7">
    <name type="scientific">Favolaschia claudopus</name>
    <dbReference type="NCBI Taxonomy" id="2862362"/>
    <lineage>
        <taxon>Eukaryota</taxon>
        <taxon>Fungi</taxon>
        <taxon>Dikarya</taxon>
        <taxon>Basidiomycota</taxon>
        <taxon>Agaricomycotina</taxon>
        <taxon>Agaricomycetes</taxon>
        <taxon>Agaricomycetidae</taxon>
        <taxon>Agaricales</taxon>
        <taxon>Marasmiineae</taxon>
        <taxon>Mycenaceae</taxon>
        <taxon>Favolaschia</taxon>
    </lineage>
</organism>
<protein>
    <recommendedName>
        <fullName evidence="5">MYND-type domain-containing protein</fullName>
    </recommendedName>
</protein>